<dbReference type="AlphaFoldDB" id="A0A1W9I5H5"/>
<keyword evidence="2" id="KW-0805">Transcription regulation</keyword>
<sequence>MEEIVMSDDISFDSEGLNIIVADDSSAVRMAFARACGHSPVPLSVTEAHDGMDFAEKFRNSQFDLAFIDVIMPGMSGIDALAQARSAGVKTFSVLMSTNVTDEVMQLAKKLRAYDFLRKPFTPIDLANIINNYLRLRQGIGALIVDDSSTVRRVVGKVLESSHFGFRISDAADGETALRMNADSAPEIVFLDINMPGLDGIATLKRLKENATPPRVVLMSSEQSGDKLNEAFEAGADAFLKKPFYPADVDGVLHRLLGLNPPYLTKAA</sequence>
<dbReference type="SUPFAM" id="SSF52172">
    <property type="entry name" value="CheY-like"/>
    <property type="match status" value="2"/>
</dbReference>
<feature type="domain" description="Response regulatory" evidence="5">
    <location>
        <begin position="18"/>
        <end position="134"/>
    </location>
</feature>
<dbReference type="STRING" id="1827387.A4S15_03770"/>
<reference evidence="6 7" key="1">
    <citation type="journal article" date="2017" name="Water Res.">
        <title>Comammox in drinking water systems.</title>
        <authorList>
            <person name="Wang Y."/>
            <person name="Ma L."/>
            <person name="Mao Y."/>
            <person name="Jiang X."/>
            <person name="Xia Y."/>
            <person name="Yu K."/>
            <person name="Li B."/>
            <person name="Zhang T."/>
        </authorList>
    </citation>
    <scope>NUCLEOTIDE SEQUENCE [LARGE SCALE GENOMIC DNA]</scope>
    <source>
        <strain evidence="6">SG_bin8</strain>
    </source>
</reference>
<dbReference type="CDD" id="cd00156">
    <property type="entry name" value="REC"/>
    <property type="match status" value="1"/>
</dbReference>
<accession>A0A1W9I5H5</accession>
<name>A0A1W9I5H5_9HYPH</name>
<keyword evidence="1 4" id="KW-0597">Phosphoprotein</keyword>
<dbReference type="PROSITE" id="PS50110">
    <property type="entry name" value="RESPONSE_REGULATORY"/>
    <property type="match status" value="2"/>
</dbReference>
<gene>
    <name evidence="6" type="ORF">A4S15_03770</name>
</gene>
<dbReference type="PANTHER" id="PTHR44591:SF3">
    <property type="entry name" value="RESPONSE REGULATORY DOMAIN-CONTAINING PROTEIN"/>
    <property type="match status" value="1"/>
</dbReference>
<evidence type="ECO:0000313" key="6">
    <source>
        <dbReference type="EMBL" id="OQW54721.1"/>
    </source>
</evidence>
<dbReference type="Pfam" id="PF00072">
    <property type="entry name" value="Response_reg"/>
    <property type="match status" value="2"/>
</dbReference>
<comment type="caution">
    <text evidence="6">The sequence shown here is derived from an EMBL/GenBank/DDBJ whole genome shotgun (WGS) entry which is preliminary data.</text>
</comment>
<evidence type="ECO:0000256" key="4">
    <source>
        <dbReference type="PROSITE-ProRule" id="PRU00169"/>
    </source>
</evidence>
<dbReference type="Gene3D" id="3.40.50.2300">
    <property type="match status" value="2"/>
</dbReference>
<dbReference type="PANTHER" id="PTHR44591">
    <property type="entry name" value="STRESS RESPONSE REGULATOR PROTEIN 1"/>
    <property type="match status" value="1"/>
</dbReference>
<evidence type="ECO:0000256" key="1">
    <source>
        <dbReference type="ARBA" id="ARBA00022553"/>
    </source>
</evidence>
<keyword evidence="3" id="KW-0804">Transcription</keyword>
<dbReference type="SMART" id="SM00448">
    <property type="entry name" value="REC"/>
    <property type="match status" value="2"/>
</dbReference>
<protein>
    <recommendedName>
        <fullName evidence="5">Response regulatory domain-containing protein</fullName>
    </recommendedName>
</protein>
<feature type="modified residue" description="4-aspartylphosphate" evidence="4">
    <location>
        <position position="192"/>
    </location>
</feature>
<dbReference type="EMBL" id="LWDL01000001">
    <property type="protein sequence ID" value="OQW54721.1"/>
    <property type="molecule type" value="Genomic_DNA"/>
</dbReference>
<evidence type="ECO:0000256" key="3">
    <source>
        <dbReference type="ARBA" id="ARBA00023163"/>
    </source>
</evidence>
<dbReference type="Proteomes" id="UP000192872">
    <property type="component" value="Unassembled WGS sequence"/>
</dbReference>
<organism evidence="6 7">
    <name type="scientific">Candidatus Raskinella chloraquaticus</name>
    <dbReference type="NCBI Taxonomy" id="1951219"/>
    <lineage>
        <taxon>Bacteria</taxon>
        <taxon>Pseudomonadati</taxon>
        <taxon>Pseudomonadota</taxon>
        <taxon>Alphaproteobacteria</taxon>
        <taxon>Hyphomicrobiales</taxon>
        <taxon>Phreatobacteraceae</taxon>
        <taxon>Candidatus Raskinella</taxon>
    </lineage>
</organism>
<feature type="modified residue" description="4-aspartylphosphate" evidence="4">
    <location>
        <position position="69"/>
    </location>
</feature>
<dbReference type="InterPro" id="IPR050595">
    <property type="entry name" value="Bact_response_regulator"/>
</dbReference>
<evidence type="ECO:0000259" key="5">
    <source>
        <dbReference type="PROSITE" id="PS50110"/>
    </source>
</evidence>
<evidence type="ECO:0000256" key="2">
    <source>
        <dbReference type="ARBA" id="ARBA00023015"/>
    </source>
</evidence>
<feature type="domain" description="Response regulatory" evidence="5">
    <location>
        <begin position="141"/>
        <end position="257"/>
    </location>
</feature>
<dbReference type="InterPro" id="IPR001789">
    <property type="entry name" value="Sig_transdc_resp-reg_receiver"/>
</dbReference>
<dbReference type="InterPro" id="IPR011006">
    <property type="entry name" value="CheY-like_superfamily"/>
</dbReference>
<evidence type="ECO:0000313" key="7">
    <source>
        <dbReference type="Proteomes" id="UP000192872"/>
    </source>
</evidence>
<proteinExistence type="predicted"/>
<dbReference type="GO" id="GO:0000160">
    <property type="term" value="P:phosphorelay signal transduction system"/>
    <property type="evidence" value="ECO:0007669"/>
    <property type="project" value="InterPro"/>
</dbReference>